<dbReference type="InterPro" id="IPR009976">
    <property type="entry name" value="Sec10-like"/>
</dbReference>
<keyword evidence="4" id="KW-0175">Coiled coil</keyword>
<dbReference type="InterPro" id="IPR048627">
    <property type="entry name" value="Sec10_HB"/>
</dbReference>
<dbReference type="OrthoDB" id="125856at2759"/>
<evidence type="ECO:0000256" key="2">
    <source>
        <dbReference type="ARBA" id="ARBA00022448"/>
    </source>
</evidence>
<dbReference type="VEuPathDB" id="FungiDB:SDRG_05219"/>
<dbReference type="GO" id="GO:0000145">
    <property type="term" value="C:exocyst"/>
    <property type="evidence" value="ECO:0007669"/>
    <property type="project" value="TreeGrafter"/>
</dbReference>
<feature type="compositionally biased region" description="Low complexity" evidence="5">
    <location>
        <begin position="415"/>
        <end position="430"/>
    </location>
</feature>
<dbReference type="RefSeq" id="XP_008609145.1">
    <property type="nucleotide sequence ID" value="XM_008610923.1"/>
</dbReference>
<dbReference type="InterPro" id="IPR048625">
    <property type="entry name" value="Sec10_N"/>
</dbReference>
<keyword evidence="9" id="KW-1185">Reference proteome</keyword>
<dbReference type="Pfam" id="PF07393">
    <property type="entry name" value="Sec10_HB"/>
    <property type="match status" value="1"/>
</dbReference>
<feature type="domain" description="Exocyst complex component Sec10-like alpha-helical bundle" evidence="6">
    <location>
        <begin position="163"/>
        <end position="744"/>
    </location>
</feature>
<dbReference type="GO" id="GO:0006893">
    <property type="term" value="P:Golgi to plasma membrane transport"/>
    <property type="evidence" value="ECO:0007669"/>
    <property type="project" value="TreeGrafter"/>
</dbReference>
<dbReference type="Proteomes" id="UP000030762">
    <property type="component" value="Unassembled WGS sequence"/>
</dbReference>
<name>T0QUD7_SAPDV</name>
<accession>T0QUD7</accession>
<dbReference type="EMBL" id="JH767144">
    <property type="protein sequence ID" value="EQC37625.1"/>
    <property type="molecule type" value="Genomic_DNA"/>
</dbReference>
<dbReference type="PANTHER" id="PTHR12100">
    <property type="entry name" value="SEC10"/>
    <property type="match status" value="1"/>
</dbReference>
<dbReference type="GO" id="GO:0006887">
    <property type="term" value="P:exocytosis"/>
    <property type="evidence" value="ECO:0007669"/>
    <property type="project" value="UniProtKB-KW"/>
</dbReference>
<evidence type="ECO:0000256" key="1">
    <source>
        <dbReference type="ARBA" id="ARBA00006572"/>
    </source>
</evidence>
<sequence>MTSAELAKLLGAGADDEYSCDVLLDELCATTGDLHSLDAVFQATIDKLTSQRHVLNARIADLTKQSAAAAARYHDNLRAPERLLQTVCSEMDELEDRFTKVSSSAVVIGDRLAIIDKEKSRALETNELLEVIQLLNAPVSAKKTTNKLFNTLRDPTQIHDACRVLKKLQEFAEELTPSAATQGAIAEIDRLTQSIETDLLNGFSEAQEQELHGVGNSQDFETMQLNVQSLLAYNGKDKVADRYVWNIIQERLTKNRLALDSVDPAQDMDALCTKLRAICKQQFAVVPRIFPSSVVAYVRETLVARLYHDPAFGILSHLERLLTTSPAQAYVETLTWTFEKAEKLTDAIAALIDDPNQRPRMDAFLEAQLQTLFGAHRATYMSIELELLETAFATTLHSVQFPVAPFGKQNKSKLKAAASDTPPSSPSAAAKAEKTKAEKQDVQFYETLLAIAQDTSVPARFAAALEATTARGDIVLHKSDLLVDFYVKAFGLYCATIGDAYLSKMCNLAHELVQEPLLCMESATRFFVILKHLIQHVASFDRQYHASIAPALTSAPTVQTVCVEAKRTTLETLEGHVAFGLQKTFLAIEKSLVAILSAAQDKSDFLSKTGAVSLSTTKACKQVVAYLSPLLTVAADALELTNRVQFITGLTAIFKDTLIQHMKRFKFDPDGACVLLTDISAYRQVFRPHRNPSVDANFDFLHGLANLYALPRDSLVSYVTEGGIAATLGKTSLHELIRRRWDYKLNGDKIPI</sequence>
<protein>
    <submittedName>
        <fullName evidence="8">Uncharacterized protein</fullName>
    </submittedName>
</protein>
<comment type="similarity">
    <text evidence="1">Belongs to the SEC10 family.</text>
</comment>
<dbReference type="STRING" id="1156394.T0QUD7"/>
<dbReference type="Pfam" id="PF20667">
    <property type="entry name" value="Sec10_N"/>
    <property type="match status" value="1"/>
</dbReference>
<evidence type="ECO:0000256" key="5">
    <source>
        <dbReference type="SAM" id="MobiDB-lite"/>
    </source>
</evidence>
<evidence type="ECO:0000259" key="7">
    <source>
        <dbReference type="Pfam" id="PF20667"/>
    </source>
</evidence>
<dbReference type="AlphaFoldDB" id="T0QUD7"/>
<keyword evidence="3" id="KW-0268">Exocytosis</keyword>
<evidence type="ECO:0000256" key="4">
    <source>
        <dbReference type="ARBA" id="ARBA00023054"/>
    </source>
</evidence>
<evidence type="ECO:0000313" key="8">
    <source>
        <dbReference type="EMBL" id="EQC37625.1"/>
    </source>
</evidence>
<organism evidence="8 9">
    <name type="scientific">Saprolegnia diclina (strain VS20)</name>
    <dbReference type="NCBI Taxonomy" id="1156394"/>
    <lineage>
        <taxon>Eukaryota</taxon>
        <taxon>Sar</taxon>
        <taxon>Stramenopiles</taxon>
        <taxon>Oomycota</taxon>
        <taxon>Saprolegniomycetes</taxon>
        <taxon>Saprolegniales</taxon>
        <taxon>Saprolegniaceae</taxon>
        <taxon>Saprolegnia</taxon>
    </lineage>
</organism>
<feature type="domain" description="Exocyst complex component Sec10 N-terminal" evidence="7">
    <location>
        <begin position="40"/>
        <end position="151"/>
    </location>
</feature>
<proteinExistence type="inferred from homology"/>
<dbReference type="PANTHER" id="PTHR12100:SF0">
    <property type="entry name" value="EXOCYST COMPLEX COMPONENT 5"/>
    <property type="match status" value="1"/>
</dbReference>
<keyword evidence="2" id="KW-0813">Transport</keyword>
<evidence type="ECO:0000313" key="9">
    <source>
        <dbReference type="Proteomes" id="UP000030762"/>
    </source>
</evidence>
<dbReference type="eggNOG" id="KOG3745">
    <property type="taxonomic scope" value="Eukaryota"/>
</dbReference>
<gene>
    <name evidence="8" type="ORF">SDRG_05219</name>
</gene>
<feature type="region of interest" description="Disordered" evidence="5">
    <location>
        <begin position="414"/>
        <end position="433"/>
    </location>
</feature>
<dbReference type="InParanoid" id="T0QUD7"/>
<reference evidence="8 9" key="1">
    <citation type="submission" date="2012-04" db="EMBL/GenBank/DDBJ databases">
        <title>The Genome Sequence of Saprolegnia declina VS20.</title>
        <authorList>
            <consortium name="The Broad Institute Genome Sequencing Platform"/>
            <person name="Russ C."/>
            <person name="Nusbaum C."/>
            <person name="Tyler B."/>
            <person name="van West P."/>
            <person name="Dieguez-Uribeondo J."/>
            <person name="de Bruijn I."/>
            <person name="Tripathy S."/>
            <person name="Jiang R."/>
            <person name="Young S.K."/>
            <person name="Zeng Q."/>
            <person name="Gargeya S."/>
            <person name="Fitzgerald M."/>
            <person name="Haas B."/>
            <person name="Abouelleil A."/>
            <person name="Alvarado L."/>
            <person name="Arachchi H.M."/>
            <person name="Berlin A."/>
            <person name="Chapman S.B."/>
            <person name="Goldberg J."/>
            <person name="Griggs A."/>
            <person name="Gujja S."/>
            <person name="Hansen M."/>
            <person name="Howarth C."/>
            <person name="Imamovic A."/>
            <person name="Larimer J."/>
            <person name="McCowen C."/>
            <person name="Montmayeur A."/>
            <person name="Murphy C."/>
            <person name="Neiman D."/>
            <person name="Pearson M."/>
            <person name="Priest M."/>
            <person name="Roberts A."/>
            <person name="Saif S."/>
            <person name="Shea T."/>
            <person name="Sisk P."/>
            <person name="Sykes S."/>
            <person name="Wortman J."/>
            <person name="Nusbaum C."/>
            <person name="Birren B."/>
        </authorList>
    </citation>
    <scope>NUCLEOTIDE SEQUENCE [LARGE SCALE GENOMIC DNA]</scope>
    <source>
        <strain evidence="8 9">VS20</strain>
    </source>
</reference>
<dbReference type="OMA" id="PLCKHHY"/>
<evidence type="ECO:0000256" key="3">
    <source>
        <dbReference type="ARBA" id="ARBA00022483"/>
    </source>
</evidence>
<dbReference type="GeneID" id="19945946"/>
<evidence type="ECO:0000259" key="6">
    <source>
        <dbReference type="Pfam" id="PF07393"/>
    </source>
</evidence>